<dbReference type="AlphaFoldDB" id="A0A6P8HGL6"/>
<dbReference type="InParanoid" id="A0A6P8HGL6"/>
<dbReference type="Proteomes" id="UP000515163">
    <property type="component" value="Unplaced"/>
</dbReference>
<feature type="transmembrane region" description="Helical" evidence="1">
    <location>
        <begin position="140"/>
        <end position="161"/>
    </location>
</feature>
<proteinExistence type="predicted"/>
<sequence length="514" mass="59401">MIAEVLVLIAFLIENCTGVALIETYEESTIHSPAEGDSLIEQHVSSLEDFTHFDPTDAIFQEYDPPRHLETDPKAWKQSLPSFNKSFWECLKTVLLIQAVTSTVFELAAIFVVFLDFSTAEVCYNKVWNEMPKNVQHLRVIAQCVEAFLLQMWNLFCIWVIIPSSLIKELNILTHSLVAAFLDVIYRLCLQMYGIYRLSWMKPPLNALFGLVVLINHYRLSRHCYPNSFKDTLKLHFVITSQFTLGVPVWYLLVYKLVPLYVQQDEHVKLFIAALCPLLTVLPKAVSRVSAQSEILKGLMHPGKAYFLVAITYGISSVVFRAMQAELNSIGLFIALGIVHAFIDLLERITITMRDHIWEYLYRLVRRQRRRQPKYRSPRSRRLIADISIQIMMQEVTALVTALGFISVYRFIYSQKSLTNFEIITDFLVRAGIGLLIDVVFNVISLLIQTRVMNIAVNRVWKKKWRHHIVVNSLIVFICVLYFSEHLFKIAQDKYDSRGHSKLDKLNCSLPSFL</sequence>
<evidence type="ECO:0000256" key="2">
    <source>
        <dbReference type="SAM" id="SignalP"/>
    </source>
</evidence>
<name>A0A6P8HGL6_ACTTE</name>
<feature type="transmembrane region" description="Helical" evidence="1">
    <location>
        <begin position="94"/>
        <end position="120"/>
    </location>
</feature>
<feature type="transmembrane region" description="Helical" evidence="1">
    <location>
        <begin position="469"/>
        <end position="488"/>
    </location>
</feature>
<keyword evidence="1" id="KW-0812">Transmembrane</keyword>
<dbReference type="OrthoDB" id="5979997at2759"/>
<accession>A0A6P8HGL6</accession>
<dbReference type="KEGG" id="aten:116288989"/>
<feature type="transmembrane region" description="Helical" evidence="1">
    <location>
        <begin position="427"/>
        <end position="448"/>
    </location>
</feature>
<evidence type="ECO:0000256" key="1">
    <source>
        <dbReference type="SAM" id="Phobius"/>
    </source>
</evidence>
<feature type="transmembrane region" description="Helical" evidence="1">
    <location>
        <begin position="329"/>
        <end position="346"/>
    </location>
</feature>
<feature type="transmembrane region" description="Helical" evidence="1">
    <location>
        <begin position="305"/>
        <end position="323"/>
    </location>
</feature>
<feature type="transmembrane region" description="Helical" evidence="1">
    <location>
        <begin position="173"/>
        <end position="193"/>
    </location>
</feature>
<feature type="transmembrane region" description="Helical" evidence="1">
    <location>
        <begin position="383"/>
        <end position="407"/>
    </location>
</feature>
<keyword evidence="3" id="KW-1185">Reference proteome</keyword>
<keyword evidence="1" id="KW-0472">Membrane</keyword>
<feature type="signal peptide" evidence="2">
    <location>
        <begin position="1"/>
        <end position="18"/>
    </location>
</feature>
<organism evidence="3 4">
    <name type="scientific">Actinia tenebrosa</name>
    <name type="common">Australian red waratah sea anemone</name>
    <dbReference type="NCBI Taxonomy" id="6105"/>
    <lineage>
        <taxon>Eukaryota</taxon>
        <taxon>Metazoa</taxon>
        <taxon>Cnidaria</taxon>
        <taxon>Anthozoa</taxon>
        <taxon>Hexacorallia</taxon>
        <taxon>Actiniaria</taxon>
        <taxon>Actiniidae</taxon>
        <taxon>Actinia</taxon>
    </lineage>
</organism>
<keyword evidence="2" id="KW-0732">Signal</keyword>
<dbReference type="GeneID" id="116288989"/>
<feature type="chain" id="PRO_5028213495" evidence="2">
    <location>
        <begin position="19"/>
        <end position="514"/>
    </location>
</feature>
<gene>
    <name evidence="4" type="primary">LOC116288989</name>
</gene>
<dbReference type="RefSeq" id="XP_031551722.1">
    <property type="nucleotide sequence ID" value="XM_031695862.1"/>
</dbReference>
<evidence type="ECO:0000313" key="3">
    <source>
        <dbReference type="Proteomes" id="UP000515163"/>
    </source>
</evidence>
<feature type="transmembrane region" description="Helical" evidence="1">
    <location>
        <begin position="233"/>
        <end position="255"/>
    </location>
</feature>
<feature type="transmembrane region" description="Helical" evidence="1">
    <location>
        <begin position="205"/>
        <end position="221"/>
    </location>
</feature>
<keyword evidence="1" id="KW-1133">Transmembrane helix</keyword>
<protein>
    <submittedName>
        <fullName evidence="4">Uncharacterized protein LOC116288989</fullName>
    </submittedName>
</protein>
<evidence type="ECO:0000313" key="4">
    <source>
        <dbReference type="RefSeq" id="XP_031551722.1"/>
    </source>
</evidence>
<reference evidence="4" key="1">
    <citation type="submission" date="2025-08" db="UniProtKB">
        <authorList>
            <consortium name="RefSeq"/>
        </authorList>
    </citation>
    <scope>IDENTIFICATION</scope>
    <source>
        <tissue evidence="4">Tentacle</tissue>
    </source>
</reference>